<comment type="similarity">
    <text evidence="2 6">Belongs to the transposase mutator family.</text>
</comment>
<gene>
    <name evidence="7" type="ORF">HRJ53_19410</name>
</gene>
<keyword evidence="5 6" id="KW-0233">DNA recombination</keyword>
<dbReference type="AlphaFoldDB" id="A0A7V8NTH8"/>
<dbReference type="GO" id="GO:0003677">
    <property type="term" value="F:DNA binding"/>
    <property type="evidence" value="ECO:0007669"/>
    <property type="project" value="UniProtKB-UniRule"/>
</dbReference>
<comment type="function">
    <text evidence="1 6">Required for the transposition of the insertion element.</text>
</comment>
<dbReference type="Proteomes" id="UP000567293">
    <property type="component" value="Unassembled WGS sequence"/>
</dbReference>
<keyword evidence="4 6" id="KW-0238">DNA-binding</keyword>
<evidence type="ECO:0000256" key="2">
    <source>
        <dbReference type="ARBA" id="ARBA00010961"/>
    </source>
</evidence>
<comment type="caution">
    <text evidence="7">The sequence shown here is derived from an EMBL/GenBank/DDBJ whole genome shotgun (WGS) entry which is preliminary data.</text>
</comment>
<dbReference type="GO" id="GO:0006313">
    <property type="term" value="P:DNA transposition"/>
    <property type="evidence" value="ECO:0007669"/>
    <property type="project" value="UniProtKB-UniRule"/>
</dbReference>
<evidence type="ECO:0000256" key="1">
    <source>
        <dbReference type="ARBA" id="ARBA00002190"/>
    </source>
</evidence>
<dbReference type="EMBL" id="JACDQQ010001857">
    <property type="protein sequence ID" value="MBA0087158.1"/>
    <property type="molecule type" value="Genomic_DNA"/>
</dbReference>
<accession>A0A7V8NTH8</accession>
<keyword evidence="8" id="KW-1185">Reference proteome</keyword>
<reference evidence="7" key="1">
    <citation type="submission" date="2020-06" db="EMBL/GenBank/DDBJ databases">
        <title>Legume-microbial interactions unlock mineral nutrients during tropical forest succession.</title>
        <authorList>
            <person name="Epihov D.Z."/>
        </authorList>
    </citation>
    <scope>NUCLEOTIDE SEQUENCE [LARGE SCALE GENOMIC DNA]</scope>
    <source>
        <strain evidence="7">Pan2503</strain>
    </source>
</reference>
<dbReference type="InterPro" id="IPR001207">
    <property type="entry name" value="Transposase_mutator"/>
</dbReference>
<organism evidence="7 8">
    <name type="scientific">Candidatus Acidiferrum panamense</name>
    <dbReference type="NCBI Taxonomy" id="2741543"/>
    <lineage>
        <taxon>Bacteria</taxon>
        <taxon>Pseudomonadati</taxon>
        <taxon>Acidobacteriota</taxon>
        <taxon>Terriglobia</taxon>
        <taxon>Candidatus Acidiferrales</taxon>
        <taxon>Candidatus Acidiferrum</taxon>
    </lineage>
</organism>
<dbReference type="Pfam" id="PF00872">
    <property type="entry name" value="Transposase_mut"/>
    <property type="match status" value="1"/>
</dbReference>
<evidence type="ECO:0000313" key="7">
    <source>
        <dbReference type="EMBL" id="MBA0087158.1"/>
    </source>
</evidence>
<evidence type="ECO:0000256" key="5">
    <source>
        <dbReference type="ARBA" id="ARBA00023172"/>
    </source>
</evidence>
<keyword evidence="3 6" id="KW-0815">Transposition</keyword>
<evidence type="ECO:0000256" key="4">
    <source>
        <dbReference type="ARBA" id="ARBA00023125"/>
    </source>
</evidence>
<sequence>MRALVRMALQEVLEAEMTEALGAEKGERTAGRQGYRSGYYGRTLITRVGKLELRVPQDRSGRFSTELFERYQRSERALVAALAEMYVQGVSTRKVKAITEELCGHSFSASSISAMNQRLDASLAQFAGRPLAEAFPYLILDARYERVREAGVIVSQAVLIAIGIDWDGRRQVLAVELANRESRSSWRDFLLGLKTRGLHGVEFVVADDHAGLRAALREVLAEAAYQRCYVHFLRNALDHVPRRVDDDCLQELRWLYDRRDLIEARRDLAAWLAKWSSKYSKLTGWVEDNIDETLTFYRLPRQHHKHLKSTNMLERLNEEIKRRTHVVRIFPNGDSCLRLVRALAVETHENWLEQHRYLNMDDLREHKKEALRRAA</sequence>
<proteinExistence type="inferred from homology"/>
<keyword evidence="6" id="KW-0814">Transposable element</keyword>
<evidence type="ECO:0000256" key="6">
    <source>
        <dbReference type="RuleBase" id="RU365089"/>
    </source>
</evidence>
<evidence type="ECO:0000256" key="3">
    <source>
        <dbReference type="ARBA" id="ARBA00022578"/>
    </source>
</evidence>
<dbReference type="GO" id="GO:0004803">
    <property type="term" value="F:transposase activity"/>
    <property type="evidence" value="ECO:0007669"/>
    <property type="project" value="UniProtKB-UniRule"/>
</dbReference>
<evidence type="ECO:0000313" key="8">
    <source>
        <dbReference type="Proteomes" id="UP000567293"/>
    </source>
</evidence>
<dbReference type="NCBIfam" id="NF033543">
    <property type="entry name" value="transpos_IS256"/>
    <property type="match status" value="1"/>
</dbReference>
<dbReference type="PANTHER" id="PTHR33217">
    <property type="entry name" value="TRANSPOSASE FOR INSERTION SEQUENCE ELEMENT IS1081"/>
    <property type="match status" value="1"/>
</dbReference>
<dbReference type="PANTHER" id="PTHR33217:SF7">
    <property type="entry name" value="TRANSPOSASE FOR INSERTION SEQUENCE ELEMENT IS1081"/>
    <property type="match status" value="1"/>
</dbReference>
<name>A0A7V8NTH8_9BACT</name>
<protein>
    <recommendedName>
        <fullName evidence="6">Mutator family transposase</fullName>
    </recommendedName>
</protein>